<dbReference type="PANTHER" id="PTHR33512">
    <property type="entry name" value="PROTEIN, PUTATIVE (DUF1191)-RELATED"/>
    <property type="match status" value="1"/>
</dbReference>
<reference evidence="2" key="1">
    <citation type="submission" date="2023-03" db="EMBL/GenBank/DDBJ databases">
        <authorList>
            <person name="Julca I."/>
        </authorList>
    </citation>
    <scope>NUCLEOTIDE SEQUENCE</scope>
</reference>
<dbReference type="GO" id="GO:0016020">
    <property type="term" value="C:membrane"/>
    <property type="evidence" value="ECO:0007669"/>
    <property type="project" value="TreeGrafter"/>
</dbReference>
<dbReference type="Pfam" id="PF06697">
    <property type="entry name" value="DUF1191"/>
    <property type="match status" value="1"/>
</dbReference>
<dbReference type="AlphaFoldDB" id="A0AAV1CGF9"/>
<dbReference type="InterPro" id="IPR010605">
    <property type="entry name" value="DUF1191"/>
</dbReference>
<organism evidence="2 3">
    <name type="scientific">Oldenlandia corymbosa var. corymbosa</name>
    <dbReference type="NCBI Taxonomy" id="529605"/>
    <lineage>
        <taxon>Eukaryota</taxon>
        <taxon>Viridiplantae</taxon>
        <taxon>Streptophyta</taxon>
        <taxon>Embryophyta</taxon>
        <taxon>Tracheophyta</taxon>
        <taxon>Spermatophyta</taxon>
        <taxon>Magnoliopsida</taxon>
        <taxon>eudicotyledons</taxon>
        <taxon>Gunneridae</taxon>
        <taxon>Pentapetalae</taxon>
        <taxon>asterids</taxon>
        <taxon>lamiids</taxon>
        <taxon>Gentianales</taxon>
        <taxon>Rubiaceae</taxon>
        <taxon>Rubioideae</taxon>
        <taxon>Spermacoceae</taxon>
        <taxon>Hedyotis-Oldenlandia complex</taxon>
        <taxon>Oldenlandia</taxon>
    </lineage>
</organism>
<proteinExistence type="predicted"/>
<gene>
    <name evidence="2" type="ORF">OLC1_LOCUS5448</name>
</gene>
<keyword evidence="1" id="KW-1133">Transmembrane helix</keyword>
<evidence type="ECO:0000313" key="3">
    <source>
        <dbReference type="Proteomes" id="UP001161247"/>
    </source>
</evidence>
<accession>A0AAV1CGF9</accession>
<dbReference type="EMBL" id="OX459119">
    <property type="protein sequence ID" value="CAI9094233.1"/>
    <property type="molecule type" value="Genomic_DNA"/>
</dbReference>
<evidence type="ECO:0000313" key="2">
    <source>
        <dbReference type="EMBL" id="CAI9094233.1"/>
    </source>
</evidence>
<keyword evidence="1" id="KW-0812">Transmembrane</keyword>
<sequence length="211" mass="23729">MGANLTNVSIPPRSLPVPYVRRLLIVYHDLGNWSSIYNDVPGYTLLTSVIGIMIYNASNMNSTKLTKLDLKATEKPILIQFNSSITPSGSNPRAKCTTFDAYGRVTMSEMSLPNVCQTRTLGYFSIETPSKQRKVWIFWVLGFVLGFLCLVFVVLLIGTILLRALTVKRTNDMEREADEGEVLHTFWVNSSKMPRATITRTHPDLENLGRP</sequence>
<keyword evidence="3" id="KW-1185">Reference proteome</keyword>
<evidence type="ECO:0000256" key="1">
    <source>
        <dbReference type="SAM" id="Phobius"/>
    </source>
</evidence>
<dbReference type="Proteomes" id="UP001161247">
    <property type="component" value="Chromosome 2"/>
</dbReference>
<feature type="transmembrane region" description="Helical" evidence="1">
    <location>
        <begin position="136"/>
        <end position="165"/>
    </location>
</feature>
<keyword evidence="1" id="KW-0472">Membrane</keyword>
<protein>
    <submittedName>
        <fullName evidence="2">OLC1v1029934C1</fullName>
    </submittedName>
</protein>
<name>A0AAV1CGF9_OLDCO</name>
<dbReference type="PANTHER" id="PTHR33512:SF4">
    <property type="entry name" value="PROTEIN, PUTATIVE (DUF1191)-RELATED"/>
    <property type="match status" value="1"/>
</dbReference>